<accession>A0AAD6S9Q3</accession>
<protein>
    <submittedName>
        <fullName evidence="2">Uncharacterized protein</fullName>
    </submittedName>
</protein>
<evidence type="ECO:0000256" key="1">
    <source>
        <dbReference type="SAM" id="MobiDB-lite"/>
    </source>
</evidence>
<name>A0AAD6S9Q3_9AGAR</name>
<evidence type="ECO:0000313" key="2">
    <source>
        <dbReference type="EMBL" id="KAJ7023854.1"/>
    </source>
</evidence>
<organism evidence="2 3">
    <name type="scientific">Mycena alexandri</name>
    <dbReference type="NCBI Taxonomy" id="1745969"/>
    <lineage>
        <taxon>Eukaryota</taxon>
        <taxon>Fungi</taxon>
        <taxon>Dikarya</taxon>
        <taxon>Basidiomycota</taxon>
        <taxon>Agaricomycotina</taxon>
        <taxon>Agaricomycetes</taxon>
        <taxon>Agaricomycetidae</taxon>
        <taxon>Agaricales</taxon>
        <taxon>Marasmiineae</taxon>
        <taxon>Mycenaceae</taxon>
        <taxon>Mycena</taxon>
    </lineage>
</organism>
<dbReference type="EMBL" id="JARJCM010000181">
    <property type="protein sequence ID" value="KAJ7023854.1"/>
    <property type="molecule type" value="Genomic_DNA"/>
</dbReference>
<sequence>MDSGQMSDDSLDLAMDEDPPISFIRTSAAADFTLGDEIDDWASRAKMSKIVVELHKYDIPAPISAQVMEDFTMDNDSPAVEPSTDATPLQGDVIPSEDLLAHFSVSKPPSPRAISPCSSAYYPSSLSDAPMPFADFQGEGSTAGRVLESVESDLSEELQADPIANTSPVETPNKRRRLEKPARRSTSSNISSSPPADDAPAERVHKRPKPPTGILHSAMTGPRRLRPFGVSLPPILCDNTAYEFEIPDFLSAVAAYECRGGFHCRTRPSDAWGIPLPDEVCTRKYAPKEFRLPADIIRPTAPAQALAPPPVVLLKQVTPKPRIPRTSVVGPVLRLDSPTGYLLKLGPPTVTGTVATPIPAAAPDRRWIPYIPPTYGGTPSGRGRTQRPVHSNPLRPPPPSPINNSVVPTVPPRQNPNPHFFAFTSGVVLPPHRLRGDDDNAEAPEFSLPAVVREPLPPPPVRPRRVPRASESMSALPLTLLPHRSIPARVQRSSAFGAPLPPYLLRSELSAPYTEYQIPDFLEAIAAFEMRTLVPGKGGERRHVRTRITDAFGVRLPEVLLRFQETPAIFELPGEVFVAGEREVEEKDEWI</sequence>
<gene>
    <name evidence="2" type="ORF">C8F04DRAFT_176729</name>
</gene>
<feature type="region of interest" description="Disordered" evidence="1">
    <location>
        <begin position="152"/>
        <end position="220"/>
    </location>
</feature>
<comment type="caution">
    <text evidence="2">The sequence shown here is derived from an EMBL/GenBank/DDBJ whole genome shotgun (WGS) entry which is preliminary data.</text>
</comment>
<keyword evidence="3" id="KW-1185">Reference proteome</keyword>
<reference evidence="2" key="1">
    <citation type="submission" date="2023-03" db="EMBL/GenBank/DDBJ databases">
        <title>Massive genome expansion in bonnet fungi (Mycena s.s.) driven by repeated elements and novel gene families across ecological guilds.</title>
        <authorList>
            <consortium name="Lawrence Berkeley National Laboratory"/>
            <person name="Harder C.B."/>
            <person name="Miyauchi S."/>
            <person name="Viragh M."/>
            <person name="Kuo A."/>
            <person name="Thoen E."/>
            <person name="Andreopoulos B."/>
            <person name="Lu D."/>
            <person name="Skrede I."/>
            <person name="Drula E."/>
            <person name="Henrissat B."/>
            <person name="Morin E."/>
            <person name="Kohler A."/>
            <person name="Barry K."/>
            <person name="LaButti K."/>
            <person name="Morin E."/>
            <person name="Salamov A."/>
            <person name="Lipzen A."/>
            <person name="Mereny Z."/>
            <person name="Hegedus B."/>
            <person name="Baldrian P."/>
            <person name="Stursova M."/>
            <person name="Weitz H."/>
            <person name="Taylor A."/>
            <person name="Grigoriev I.V."/>
            <person name="Nagy L.G."/>
            <person name="Martin F."/>
            <person name="Kauserud H."/>
        </authorList>
    </citation>
    <scope>NUCLEOTIDE SEQUENCE</scope>
    <source>
        <strain evidence="2">CBHHK200</strain>
    </source>
</reference>
<proteinExistence type="predicted"/>
<evidence type="ECO:0000313" key="3">
    <source>
        <dbReference type="Proteomes" id="UP001218188"/>
    </source>
</evidence>
<feature type="region of interest" description="Disordered" evidence="1">
    <location>
        <begin position="374"/>
        <end position="403"/>
    </location>
</feature>
<feature type="compositionally biased region" description="Low complexity" evidence="1">
    <location>
        <begin position="184"/>
        <end position="198"/>
    </location>
</feature>
<dbReference type="AlphaFoldDB" id="A0AAD6S9Q3"/>
<dbReference type="Proteomes" id="UP001218188">
    <property type="component" value="Unassembled WGS sequence"/>
</dbReference>